<dbReference type="EMBL" id="UZAK01012765">
    <property type="protein sequence ID" value="VDP01973.1"/>
    <property type="molecule type" value="Genomic_DNA"/>
</dbReference>
<keyword evidence="2" id="KW-1185">Reference proteome</keyword>
<evidence type="ECO:0000313" key="2">
    <source>
        <dbReference type="Proteomes" id="UP000279833"/>
    </source>
</evidence>
<dbReference type="AlphaFoldDB" id="A0A183JU24"/>
<evidence type="ECO:0000313" key="1">
    <source>
        <dbReference type="EMBL" id="VDP01973.1"/>
    </source>
</evidence>
<reference evidence="3" key="1">
    <citation type="submission" date="2016-06" db="UniProtKB">
        <authorList>
            <consortium name="WormBaseParasite"/>
        </authorList>
    </citation>
    <scope>IDENTIFICATION</scope>
</reference>
<dbReference type="Proteomes" id="UP000279833">
    <property type="component" value="Unassembled WGS sequence"/>
</dbReference>
<gene>
    <name evidence="1" type="ORF">SCUD_LOCUS6212</name>
</gene>
<protein>
    <submittedName>
        <fullName evidence="1 3">Uncharacterized protein</fullName>
    </submittedName>
</protein>
<proteinExistence type="predicted"/>
<accession>A0A183JU24</accession>
<organism evidence="3">
    <name type="scientific">Schistosoma curassoni</name>
    <dbReference type="NCBI Taxonomy" id="6186"/>
    <lineage>
        <taxon>Eukaryota</taxon>
        <taxon>Metazoa</taxon>
        <taxon>Spiralia</taxon>
        <taxon>Lophotrochozoa</taxon>
        <taxon>Platyhelminthes</taxon>
        <taxon>Trematoda</taxon>
        <taxon>Digenea</taxon>
        <taxon>Strigeidida</taxon>
        <taxon>Schistosomatoidea</taxon>
        <taxon>Schistosomatidae</taxon>
        <taxon>Schistosoma</taxon>
    </lineage>
</organism>
<reference evidence="1 2" key="2">
    <citation type="submission" date="2018-11" db="EMBL/GenBank/DDBJ databases">
        <authorList>
            <consortium name="Pathogen Informatics"/>
        </authorList>
    </citation>
    <scope>NUCLEOTIDE SEQUENCE [LARGE SCALE GENOMIC DNA]</scope>
    <source>
        <strain evidence="1">Dakar</strain>
        <strain evidence="2">Dakar, Senegal</strain>
    </source>
</reference>
<evidence type="ECO:0000313" key="3">
    <source>
        <dbReference type="WBParaSite" id="SCUD_0000621401-mRNA-1"/>
    </source>
</evidence>
<sequence length="63" mass="6907">RRSSLRRASILASFDGFPKVLSKLGGRRANGHVIRYGNIGDKRRPPVIRTSGLGRLEFTDGGI</sequence>
<name>A0A183JU24_9TREM</name>
<dbReference type="WBParaSite" id="SCUD_0000621401-mRNA-1">
    <property type="protein sequence ID" value="SCUD_0000621401-mRNA-1"/>
    <property type="gene ID" value="SCUD_0000621401"/>
</dbReference>